<dbReference type="AlphaFoldDB" id="A0A644Z9D0"/>
<comment type="caution">
    <text evidence="1">The sequence shown here is derived from an EMBL/GenBank/DDBJ whole genome shotgun (WGS) entry which is preliminary data.</text>
</comment>
<evidence type="ECO:0000313" key="1">
    <source>
        <dbReference type="EMBL" id="MPM37257.1"/>
    </source>
</evidence>
<organism evidence="1">
    <name type="scientific">bioreactor metagenome</name>
    <dbReference type="NCBI Taxonomy" id="1076179"/>
    <lineage>
        <taxon>unclassified sequences</taxon>
        <taxon>metagenomes</taxon>
        <taxon>ecological metagenomes</taxon>
    </lineage>
</organism>
<reference evidence="1" key="1">
    <citation type="submission" date="2019-08" db="EMBL/GenBank/DDBJ databases">
        <authorList>
            <person name="Kucharzyk K."/>
            <person name="Murdoch R.W."/>
            <person name="Higgins S."/>
            <person name="Loffler F."/>
        </authorList>
    </citation>
    <scope>NUCLEOTIDE SEQUENCE</scope>
</reference>
<gene>
    <name evidence="1" type="ORF">SDC9_83864</name>
</gene>
<proteinExistence type="predicted"/>
<name>A0A644Z9D0_9ZZZZ</name>
<protein>
    <submittedName>
        <fullName evidence="1">Uncharacterized protein</fullName>
    </submittedName>
</protein>
<accession>A0A644Z9D0</accession>
<sequence>MQKELGREVDFEEVTYRMKAAFSDVFGMKVVEELCSPTPSF</sequence>
<dbReference type="EMBL" id="VSSQ01007881">
    <property type="protein sequence ID" value="MPM37257.1"/>
    <property type="molecule type" value="Genomic_DNA"/>
</dbReference>